<dbReference type="EMBL" id="JADBGQ010000007">
    <property type="protein sequence ID" value="KAG5391122.1"/>
    <property type="molecule type" value="Genomic_DNA"/>
</dbReference>
<keyword evidence="3" id="KW-1185">Reference proteome</keyword>
<evidence type="ECO:0000313" key="3">
    <source>
        <dbReference type="Proteomes" id="UP000823674"/>
    </source>
</evidence>
<feature type="region of interest" description="Disordered" evidence="1">
    <location>
        <begin position="34"/>
        <end position="54"/>
    </location>
</feature>
<reference evidence="2 3" key="1">
    <citation type="submission" date="2021-03" db="EMBL/GenBank/DDBJ databases">
        <authorList>
            <person name="King G.J."/>
            <person name="Bancroft I."/>
            <person name="Baten A."/>
            <person name="Bloomfield J."/>
            <person name="Borpatragohain P."/>
            <person name="He Z."/>
            <person name="Irish N."/>
            <person name="Irwin J."/>
            <person name="Liu K."/>
            <person name="Mauleon R.P."/>
            <person name="Moore J."/>
            <person name="Morris R."/>
            <person name="Ostergaard L."/>
            <person name="Wang B."/>
            <person name="Wells R."/>
        </authorList>
    </citation>
    <scope>NUCLEOTIDE SEQUENCE [LARGE SCALE GENOMIC DNA]</scope>
    <source>
        <strain evidence="2">R-o-18</strain>
        <tissue evidence="2">Leaf</tissue>
    </source>
</reference>
<evidence type="ECO:0000256" key="1">
    <source>
        <dbReference type="SAM" id="MobiDB-lite"/>
    </source>
</evidence>
<sequence length="207" mass="23728">MDPFHLPLPLSIYKSLLLACVSIKIEKLLSNNHPDGTQRKHFNLQRPQDQQEDRRLPLSHAVLSRIESRSRLSLLSSVARFLLEAILPWNSIGAKLASLGLRTSALVLLTIEQAIKIGFRHIDDHEKEQQVSFEEYHGKHQLGDRGSQQHLNKAQILKKLFTSHHKKEGNVKADMETDISMKEDLETMLTITRNKLNDIHKVKPMQV</sequence>
<organism evidence="2 3">
    <name type="scientific">Brassica rapa subsp. trilocularis</name>
    <dbReference type="NCBI Taxonomy" id="1813537"/>
    <lineage>
        <taxon>Eukaryota</taxon>
        <taxon>Viridiplantae</taxon>
        <taxon>Streptophyta</taxon>
        <taxon>Embryophyta</taxon>
        <taxon>Tracheophyta</taxon>
        <taxon>Spermatophyta</taxon>
        <taxon>Magnoliopsida</taxon>
        <taxon>eudicotyledons</taxon>
        <taxon>Gunneridae</taxon>
        <taxon>Pentapetalae</taxon>
        <taxon>rosids</taxon>
        <taxon>malvids</taxon>
        <taxon>Brassicales</taxon>
        <taxon>Brassicaceae</taxon>
        <taxon>Brassiceae</taxon>
        <taxon>Brassica</taxon>
    </lineage>
</organism>
<proteinExistence type="predicted"/>
<accession>A0ABQ7LXW1</accession>
<comment type="caution">
    <text evidence="2">The sequence shown here is derived from an EMBL/GenBank/DDBJ whole genome shotgun (WGS) entry which is preliminary data.</text>
</comment>
<protein>
    <submittedName>
        <fullName evidence="2">Uncharacterized protein</fullName>
    </submittedName>
</protein>
<evidence type="ECO:0000313" key="2">
    <source>
        <dbReference type="EMBL" id="KAG5391122.1"/>
    </source>
</evidence>
<dbReference type="Proteomes" id="UP000823674">
    <property type="component" value="Chromosome A08"/>
</dbReference>
<name>A0ABQ7LXW1_BRACM</name>
<gene>
    <name evidence="2" type="primary">A08p038310.1_BraROA</name>
    <name evidence="2" type="ORF">IGI04_032663</name>
</gene>